<feature type="region of interest" description="Disordered" evidence="13">
    <location>
        <begin position="960"/>
        <end position="1032"/>
    </location>
</feature>
<organism evidence="16 17">
    <name type="scientific">Kwoniella shivajii</name>
    <dbReference type="NCBI Taxonomy" id="564305"/>
    <lineage>
        <taxon>Eukaryota</taxon>
        <taxon>Fungi</taxon>
        <taxon>Dikarya</taxon>
        <taxon>Basidiomycota</taxon>
        <taxon>Agaricomycotina</taxon>
        <taxon>Tremellomycetes</taxon>
        <taxon>Tremellales</taxon>
        <taxon>Cryptococcaceae</taxon>
        <taxon>Kwoniella</taxon>
    </lineage>
</organism>
<feature type="domain" description="PHD-type" evidence="14">
    <location>
        <begin position="240"/>
        <end position="293"/>
    </location>
</feature>
<dbReference type="Gene3D" id="1.10.10.10">
    <property type="entry name" value="Winged helix-like DNA-binding domain superfamily/Winged helix DNA-binding domain"/>
    <property type="match status" value="1"/>
</dbReference>
<dbReference type="GeneID" id="87957867"/>
<dbReference type="InterPro" id="IPR001965">
    <property type="entry name" value="Znf_PHD"/>
</dbReference>
<gene>
    <name evidence="16" type="ORF">IL334_005737</name>
</gene>
<evidence type="ECO:0000259" key="14">
    <source>
        <dbReference type="PROSITE" id="PS50016"/>
    </source>
</evidence>
<evidence type="ECO:0000256" key="1">
    <source>
        <dbReference type="ARBA" id="ARBA00004123"/>
    </source>
</evidence>
<feature type="domain" description="MYST-type HAT" evidence="15">
    <location>
        <begin position="555"/>
        <end position="801"/>
    </location>
</feature>
<dbReference type="InterPro" id="IPR016181">
    <property type="entry name" value="Acyl_CoA_acyltransferase"/>
</dbReference>
<dbReference type="PROSITE" id="PS50016">
    <property type="entry name" value="ZF_PHD_2"/>
    <property type="match status" value="1"/>
</dbReference>
<dbReference type="InterPro" id="IPR050603">
    <property type="entry name" value="MYST_HAT"/>
</dbReference>
<dbReference type="RefSeq" id="XP_062793496.1">
    <property type="nucleotide sequence ID" value="XM_062937445.1"/>
</dbReference>
<dbReference type="Pfam" id="PF01853">
    <property type="entry name" value="MOZ_SAS"/>
    <property type="match status" value="1"/>
</dbReference>
<keyword evidence="6 11" id="KW-0863">Zinc-finger</keyword>
<dbReference type="InterPro" id="IPR036388">
    <property type="entry name" value="WH-like_DNA-bd_sf"/>
</dbReference>
<dbReference type="PANTHER" id="PTHR10615:SF161">
    <property type="entry name" value="HISTONE ACETYLTRANSFERASE KAT7"/>
    <property type="match status" value="1"/>
</dbReference>
<keyword evidence="4" id="KW-0808">Transferase</keyword>
<feature type="compositionally biased region" description="Low complexity" evidence="13">
    <location>
        <begin position="530"/>
        <end position="539"/>
    </location>
</feature>
<feature type="region of interest" description="Disordered" evidence="13">
    <location>
        <begin position="104"/>
        <end position="160"/>
    </location>
</feature>
<keyword evidence="8" id="KW-0156">Chromatin regulator</keyword>
<dbReference type="Gene3D" id="3.40.630.30">
    <property type="match status" value="1"/>
</dbReference>
<feature type="compositionally biased region" description="Polar residues" evidence="13">
    <location>
        <begin position="127"/>
        <end position="142"/>
    </location>
</feature>
<evidence type="ECO:0000256" key="5">
    <source>
        <dbReference type="ARBA" id="ARBA00022723"/>
    </source>
</evidence>
<dbReference type="EC" id="2.3.1.48" evidence="3 12"/>
<dbReference type="Pfam" id="PF17772">
    <property type="entry name" value="zf-MYST"/>
    <property type="match status" value="1"/>
</dbReference>
<feature type="region of interest" description="Disordered" evidence="13">
    <location>
        <begin position="802"/>
        <end position="846"/>
    </location>
</feature>
<feature type="compositionally biased region" description="Acidic residues" evidence="13">
    <location>
        <begin position="49"/>
        <end position="66"/>
    </location>
</feature>
<evidence type="ECO:0000256" key="12">
    <source>
        <dbReference type="RuleBase" id="RU361211"/>
    </source>
</evidence>
<dbReference type="SUPFAM" id="SSF57903">
    <property type="entry name" value="FYVE/PHD zinc finger"/>
    <property type="match status" value="2"/>
</dbReference>
<dbReference type="InterPro" id="IPR011011">
    <property type="entry name" value="Znf_FYVE_PHD"/>
</dbReference>
<feature type="compositionally biased region" description="Basic residues" evidence="13">
    <location>
        <begin position="806"/>
        <end position="815"/>
    </location>
</feature>
<protein>
    <recommendedName>
        <fullName evidence="3 12">Histone acetyltransferase</fullName>
        <ecNumber evidence="3 12">2.3.1.48</ecNumber>
    </recommendedName>
</protein>
<keyword evidence="7" id="KW-0862">Zinc</keyword>
<feature type="compositionally biased region" description="Polar residues" evidence="13">
    <location>
        <begin position="477"/>
        <end position="512"/>
    </location>
</feature>
<feature type="region of interest" description="Disordered" evidence="13">
    <location>
        <begin position="433"/>
        <end position="512"/>
    </location>
</feature>
<proteinExistence type="inferred from homology"/>
<keyword evidence="17" id="KW-1185">Reference proteome</keyword>
<dbReference type="InterPro" id="IPR013083">
    <property type="entry name" value="Znf_RING/FYVE/PHD"/>
</dbReference>
<evidence type="ECO:0000256" key="11">
    <source>
        <dbReference type="PROSITE-ProRule" id="PRU00146"/>
    </source>
</evidence>
<feature type="region of interest" description="Disordered" evidence="13">
    <location>
        <begin position="1"/>
        <end position="66"/>
    </location>
</feature>
<evidence type="ECO:0000256" key="6">
    <source>
        <dbReference type="ARBA" id="ARBA00022771"/>
    </source>
</evidence>
<dbReference type="InterPro" id="IPR019787">
    <property type="entry name" value="Znf_PHD-finger"/>
</dbReference>
<evidence type="ECO:0000256" key="10">
    <source>
        <dbReference type="ARBA" id="ARBA00023242"/>
    </source>
</evidence>
<evidence type="ECO:0000259" key="15">
    <source>
        <dbReference type="PROSITE" id="PS51726"/>
    </source>
</evidence>
<evidence type="ECO:0000313" key="16">
    <source>
        <dbReference type="EMBL" id="WRT68757.1"/>
    </source>
</evidence>
<evidence type="ECO:0000256" key="8">
    <source>
        <dbReference type="ARBA" id="ARBA00022853"/>
    </source>
</evidence>
<dbReference type="CDD" id="cd15526">
    <property type="entry name" value="PHD1_MOZ_d4"/>
    <property type="match status" value="1"/>
</dbReference>
<feature type="compositionally biased region" description="Acidic residues" evidence="13">
    <location>
        <begin position="974"/>
        <end position="985"/>
    </location>
</feature>
<feature type="region of interest" description="Disordered" evidence="13">
    <location>
        <begin position="524"/>
        <end position="548"/>
    </location>
</feature>
<feature type="compositionally biased region" description="Polar residues" evidence="13">
    <location>
        <begin position="1000"/>
        <end position="1019"/>
    </location>
</feature>
<dbReference type="SUPFAM" id="SSF55729">
    <property type="entry name" value="Acyl-CoA N-acyltransferases (Nat)"/>
    <property type="match status" value="1"/>
</dbReference>
<name>A0ABZ1D7Y4_9TREE</name>
<keyword evidence="5" id="KW-0479">Metal-binding</keyword>
<feature type="compositionally biased region" description="Basic and acidic residues" evidence="13">
    <location>
        <begin position="110"/>
        <end position="120"/>
    </location>
</feature>
<dbReference type="EMBL" id="CP141887">
    <property type="protein sequence ID" value="WRT68757.1"/>
    <property type="molecule type" value="Genomic_DNA"/>
</dbReference>
<evidence type="ECO:0000256" key="2">
    <source>
        <dbReference type="ARBA" id="ARBA00010107"/>
    </source>
</evidence>
<feature type="compositionally biased region" description="Basic and acidic residues" evidence="13">
    <location>
        <begin position="1136"/>
        <end position="1160"/>
    </location>
</feature>
<accession>A0ABZ1D7Y4</accession>
<reference evidence="16 17" key="1">
    <citation type="submission" date="2024-01" db="EMBL/GenBank/DDBJ databases">
        <title>Comparative genomics of Cryptococcus and Kwoniella reveals pathogenesis evolution and contrasting modes of karyotype evolution via chromosome fusion or intercentromeric recombination.</title>
        <authorList>
            <person name="Coelho M.A."/>
            <person name="David-Palma M."/>
            <person name="Shea T."/>
            <person name="Bowers K."/>
            <person name="McGinley-Smith S."/>
            <person name="Mohammad A.W."/>
            <person name="Gnirke A."/>
            <person name="Yurkov A.M."/>
            <person name="Nowrousian M."/>
            <person name="Sun S."/>
            <person name="Cuomo C.A."/>
            <person name="Heitman J."/>
        </authorList>
    </citation>
    <scope>NUCLEOTIDE SEQUENCE [LARGE SCALE GENOMIC DNA]</scope>
    <source>
        <strain evidence="16">CBS 11374</strain>
    </source>
</reference>
<dbReference type="PANTHER" id="PTHR10615">
    <property type="entry name" value="HISTONE ACETYLTRANSFERASE"/>
    <property type="match status" value="1"/>
</dbReference>
<evidence type="ECO:0000256" key="4">
    <source>
        <dbReference type="ARBA" id="ARBA00022679"/>
    </source>
</evidence>
<evidence type="ECO:0000256" key="3">
    <source>
        <dbReference type="ARBA" id="ARBA00013184"/>
    </source>
</evidence>
<feature type="compositionally biased region" description="Acidic residues" evidence="13">
    <location>
        <begin position="1161"/>
        <end position="1185"/>
    </location>
</feature>
<feature type="region of interest" description="Disordered" evidence="13">
    <location>
        <begin position="1050"/>
        <end position="1185"/>
    </location>
</feature>
<dbReference type="Gene3D" id="3.30.60.60">
    <property type="entry name" value="N-acetyl transferase-like"/>
    <property type="match status" value="1"/>
</dbReference>
<keyword evidence="9" id="KW-0007">Acetylation</keyword>
<feature type="region of interest" description="Disordered" evidence="13">
    <location>
        <begin position="301"/>
        <end position="350"/>
    </location>
</feature>
<feature type="compositionally biased region" description="Polar residues" evidence="13">
    <location>
        <begin position="1"/>
        <end position="22"/>
    </location>
</feature>
<evidence type="ECO:0000256" key="9">
    <source>
        <dbReference type="ARBA" id="ARBA00022990"/>
    </source>
</evidence>
<dbReference type="Gene3D" id="3.30.40.10">
    <property type="entry name" value="Zinc/RING finger domain, C3HC4 (zinc finger)"/>
    <property type="match status" value="1"/>
</dbReference>
<dbReference type="InterPro" id="IPR040706">
    <property type="entry name" value="Zf-MYST"/>
</dbReference>
<comment type="similarity">
    <text evidence="2 12">Belongs to the MYST (SAS/MOZ) family.</text>
</comment>
<dbReference type="Proteomes" id="UP001329825">
    <property type="component" value="Chromosome 7"/>
</dbReference>
<dbReference type="PROSITE" id="PS51726">
    <property type="entry name" value="MYST_HAT"/>
    <property type="match status" value="1"/>
</dbReference>
<dbReference type="SMART" id="SM00249">
    <property type="entry name" value="PHD"/>
    <property type="match status" value="2"/>
</dbReference>
<keyword evidence="10 12" id="KW-0539">Nucleus</keyword>
<evidence type="ECO:0000313" key="17">
    <source>
        <dbReference type="Proteomes" id="UP001329825"/>
    </source>
</evidence>
<feature type="compositionally biased region" description="Basic and acidic residues" evidence="13">
    <location>
        <begin position="438"/>
        <end position="460"/>
    </location>
</feature>
<dbReference type="InterPro" id="IPR002717">
    <property type="entry name" value="HAT_MYST-type"/>
</dbReference>
<comment type="subcellular location">
    <subcellularLocation>
        <location evidence="1 12">Nucleus</location>
    </subcellularLocation>
</comment>
<comment type="catalytic activity">
    <reaction evidence="12">
        <text>L-lysyl-[protein] + acetyl-CoA = N(6)-acetyl-L-lysyl-[protein] + CoA + H(+)</text>
        <dbReference type="Rhea" id="RHEA:45948"/>
        <dbReference type="Rhea" id="RHEA-COMP:9752"/>
        <dbReference type="Rhea" id="RHEA-COMP:10731"/>
        <dbReference type="ChEBI" id="CHEBI:15378"/>
        <dbReference type="ChEBI" id="CHEBI:29969"/>
        <dbReference type="ChEBI" id="CHEBI:57287"/>
        <dbReference type="ChEBI" id="CHEBI:57288"/>
        <dbReference type="ChEBI" id="CHEBI:61930"/>
        <dbReference type="EC" id="2.3.1.48"/>
    </reaction>
</comment>
<evidence type="ECO:0000256" key="7">
    <source>
        <dbReference type="ARBA" id="ARBA00022833"/>
    </source>
</evidence>
<sequence>MRTPTRSSSRQLSVLSGVSKTPSKLAASPTPLHPKRQQQQYDIPIDPELLQEENDLDDMEDAEGELVDDELDLIAYGRDEQYIQPNPVASTSVIPTKQPRIGIFSSLHDVNPRSKADTNPKKRSRIARSSTSTPQPNGTPTGPSKPRQSALEKGKGKGKGINHVNLSAVYTPNQPRPVNASIVAREELCSFCAGSDEKNKSGERERMVSCAKCGRSGHPTCLNMFTSRLRARVMTYEWHCIECKTCEQCDVKGDDSRLMFCDTCDRGWHSYCLNPPLAKPPKGSWHCPICLGVPLNKTSLPSTSRSVPTITTSASRKGKGRATTSLTDGLFTPTGRPRKGGGPSRADAFVDDNDMYEDQSASRIKVKIPKRVKTKLVGNPRSRLKDTEDEGTPMIVRLRIPSGSGGGGNKGTIIEKDELSSEEEKIPYGGIIQGEEADTSKTKITERDKEEFEKSKKSAETKLGVPPISTDLPGLANSVSNSPMHSPGIFSNTPNNKDTQTPGRGTPLNGSRSLRDKLLQQSLESPSTGFPFPHTPTSNPHHHHHSNEAAIGMGGKLEKINKIRFGQFDIDTWYSAPYPEEYVHVPDGRLWLCEFCLKYMKSGFVAGRHRLKCKVRHPPGDEIYRDGAVSVFEVDGRKNKIYCQNLCLLAKMFLDHKTLYYDVEPFLFYVMTEVDDLGARFVGYFSKEKRSMDNNVSCIMTLPVRQRKGWGQLLIDFSYLLSKKEGRVGSPEKPLSGLGAVTYKGYWRLSVFRYLLAAPSNVTMDDISLATSITLEDIYSVLLAEDMIKMLDLPLVDIRTPYSRTPKSRNGRGRGGRSSGANGRSSVNRRKPVINDNNDDESREEEEIKIPKRYKIIMDREYLSAVVKKNDDKGYLTLRAERLKYHPFLVTRNPTLPFNDRINATLTVIGEGEEAQTPSSLNGDDDEAEVNAVEATEEEIIKGKDQATLNLVAELSASPVRSLRRKREQGIMNDGDDDDEREDSEFSLPEKSRNVKSRFNGRNSTRLSSTMSKSISPLNPSRGLRGDSTLPNLINGNHTLTLKKEIRKSTSFDSRRKRIMSSETEEEVEQIEDRSINKSAMNGNGNGNGNEHGNENGDGNRNGNGKDHENVVQQDGVGHSRLAVEDEIGPAPSVTESKEVIMQDEHVKEQHGAELGHEMDAEGEDIDAEGEDEDAEGEDDDEYIG</sequence>
<feature type="compositionally biased region" description="Polar residues" evidence="13">
    <location>
        <begin position="301"/>
        <end position="315"/>
    </location>
</feature>
<evidence type="ECO:0000256" key="13">
    <source>
        <dbReference type="SAM" id="MobiDB-lite"/>
    </source>
</evidence>
<dbReference type="Pfam" id="PF00628">
    <property type="entry name" value="PHD"/>
    <property type="match status" value="2"/>
</dbReference>